<dbReference type="OrthoDB" id="252178at2759"/>
<evidence type="ECO:0000256" key="1">
    <source>
        <dbReference type="SAM" id="MobiDB-lite"/>
    </source>
</evidence>
<dbReference type="GeneID" id="3660177"/>
<dbReference type="EMBL" id="CM000207">
    <property type="protein sequence ID" value="EAN76711.1"/>
    <property type="molecule type" value="Genomic_DNA"/>
</dbReference>
<dbReference type="KEGG" id="tbr:Tb09.160.4970"/>
<accession>Q38EQ9</accession>
<protein>
    <submittedName>
        <fullName evidence="2">Uncharacterized protein</fullName>
    </submittedName>
</protein>
<dbReference type="Proteomes" id="UP000008524">
    <property type="component" value="Chromosome 9"/>
</dbReference>
<sequence>MFLAGPQRKAAASHTKRVHPMESLGIGSYRRVVNSRKRSGGPTTRLSDSQLMDGNRVAQKRNFHPSPSKKGRSDCGLEGPAEDAQAQLTHRAVWYVVIGGEDAQGVKAVIKSMGEGERLSVPTVRETESALRLCGTTGHPIQEAR</sequence>
<dbReference type="InParanoid" id="Q38EQ9"/>
<feature type="compositionally biased region" description="Basic residues" evidence="1">
    <location>
        <begin position="58"/>
        <end position="70"/>
    </location>
</feature>
<dbReference type="AlphaFoldDB" id="Q38EQ9"/>
<evidence type="ECO:0000313" key="3">
    <source>
        <dbReference type="Proteomes" id="UP000008524"/>
    </source>
</evidence>
<proteinExistence type="predicted"/>
<gene>
    <name evidence="2" type="ORF">Tb09.160.4970</name>
</gene>
<reference evidence="2 3" key="1">
    <citation type="journal article" date="2005" name="Science">
        <title>Comparative genomics of trypanosomatid parasitic protozoa.</title>
        <authorList>
            <person name="El-Sayed N.M."/>
            <person name="Myler P.J."/>
            <person name="Blandin G."/>
            <person name="Berriman M."/>
            <person name="Crabtree J."/>
            <person name="Aggarwal G."/>
            <person name="Caler E."/>
            <person name="Renauld H."/>
            <person name="Worthey E.A."/>
            <person name="Hertz-Fowler C."/>
            <person name="Ghedin E."/>
            <person name="Peacock C."/>
            <person name="Bartholomeu D.C."/>
            <person name="Haas B.J."/>
            <person name="Tran A.N."/>
            <person name="Wortman J.R."/>
            <person name="Alsmark U.C."/>
            <person name="Angiuoli S."/>
            <person name="Anupama A."/>
            <person name="Badger J."/>
            <person name="Bringaud F."/>
            <person name="Cadag E."/>
            <person name="Carlton J.M."/>
            <person name="Cerqueira G.C."/>
            <person name="Creasy T."/>
            <person name="Delcher A.L."/>
            <person name="Djikeng A."/>
            <person name="Embley T.M."/>
            <person name="Hauser C."/>
            <person name="Ivens A.C."/>
            <person name="Kummerfeld S.K."/>
            <person name="Pereira-Leal J.B."/>
            <person name="Nilsson D."/>
            <person name="Peterson J."/>
            <person name="Salzberg S.L."/>
            <person name="Shallom J."/>
            <person name="Silva J.C."/>
            <person name="Sundaram J."/>
            <person name="Westenberger S."/>
            <person name="White O."/>
            <person name="Melville S.E."/>
            <person name="Donelson J.E."/>
            <person name="Andersson B."/>
            <person name="Stuart K.D."/>
            <person name="Hall N."/>
        </authorList>
    </citation>
    <scope>NUCLEOTIDE SEQUENCE [LARGE SCALE GENOMIC DNA]</scope>
    <source>
        <strain evidence="2 3">927/4 GUTat10.1</strain>
    </source>
</reference>
<organism evidence="2 3">
    <name type="scientific">Trypanosoma brucei brucei (strain 927/4 GUTat10.1)</name>
    <dbReference type="NCBI Taxonomy" id="185431"/>
    <lineage>
        <taxon>Eukaryota</taxon>
        <taxon>Discoba</taxon>
        <taxon>Euglenozoa</taxon>
        <taxon>Kinetoplastea</taxon>
        <taxon>Metakinetoplastina</taxon>
        <taxon>Trypanosomatida</taxon>
        <taxon>Trypanosomatidae</taxon>
        <taxon>Trypanosoma</taxon>
    </lineage>
</organism>
<keyword evidence="3" id="KW-1185">Reference proteome</keyword>
<feature type="compositionally biased region" description="Polar residues" evidence="1">
    <location>
        <begin position="41"/>
        <end position="52"/>
    </location>
</feature>
<dbReference type="PaxDb" id="5691-EAN76711"/>
<evidence type="ECO:0000313" key="2">
    <source>
        <dbReference type="EMBL" id="EAN76711.1"/>
    </source>
</evidence>
<name>Q38EQ9_TRYB2</name>
<reference evidence="2 3" key="2">
    <citation type="journal article" date="2005" name="Science">
        <title>The genome of the African trypanosome Trypanosoma brucei.</title>
        <authorList>
            <person name="Berriman M."/>
            <person name="Ghedin E."/>
            <person name="Hertz-Fowler C."/>
            <person name="Blandin G."/>
            <person name="Renauld H."/>
            <person name="Bartholomeu D.C."/>
            <person name="Lennard N.J."/>
            <person name="Caler E."/>
            <person name="Hamlin N.E."/>
            <person name="Haas B."/>
            <person name="Bohme U."/>
            <person name="Hannick L."/>
            <person name="Aslett M.A."/>
            <person name="Shallom J."/>
            <person name="Marcello L."/>
            <person name="Hou L."/>
            <person name="Wickstead B."/>
            <person name="Alsmark U.C."/>
            <person name="Arrowsmith C."/>
            <person name="Atkin R.J."/>
            <person name="Barron A.J."/>
            <person name="Bringaud F."/>
            <person name="Brooks K."/>
            <person name="Carrington M."/>
            <person name="Cherevach I."/>
            <person name="Chillingworth T.J."/>
            <person name="Churcher C."/>
            <person name="Clark L.N."/>
            <person name="Corton C.H."/>
            <person name="Cronin A."/>
            <person name="Davies R.M."/>
            <person name="Doggett J."/>
            <person name="Djikeng A."/>
            <person name="Feldblyum T."/>
            <person name="Field M.C."/>
            <person name="Fraser A."/>
            <person name="Goodhead I."/>
            <person name="Hance Z."/>
            <person name="Harper D."/>
            <person name="Harris B.R."/>
            <person name="Hauser H."/>
            <person name="Hostetler J."/>
            <person name="Ivens A."/>
            <person name="Jagels K."/>
            <person name="Johnson D."/>
            <person name="Johnson J."/>
            <person name="Jones K."/>
            <person name="Kerhornou A.X."/>
            <person name="Koo H."/>
            <person name="Larke N."/>
            <person name="Landfear S."/>
            <person name="Larkin C."/>
            <person name="Leech V."/>
            <person name="Line A."/>
            <person name="Lord A."/>
            <person name="Macleod A."/>
            <person name="Mooney P.J."/>
            <person name="Moule S."/>
            <person name="Martin D.M."/>
            <person name="Morgan G.W."/>
            <person name="Mungall K."/>
            <person name="Norbertczak H."/>
            <person name="Ormond D."/>
            <person name="Pai G."/>
            <person name="Peacock C.S."/>
            <person name="Peterson J."/>
            <person name="Quail M.A."/>
            <person name="Rabbinowitsch E."/>
            <person name="Rajandream M.A."/>
            <person name="Reitter C."/>
            <person name="Salzberg S.L."/>
            <person name="Sanders M."/>
            <person name="Schobel S."/>
            <person name="Sharp S."/>
            <person name="Simmonds M."/>
            <person name="Simpson A.J."/>
            <person name="Tallon L."/>
            <person name="Turner C.M."/>
            <person name="Tait A."/>
            <person name="Tivey A.R."/>
            <person name="Van Aken S."/>
            <person name="Walker D."/>
            <person name="Wanless D."/>
            <person name="Wang S."/>
            <person name="White B."/>
            <person name="White O."/>
            <person name="Whitehead S."/>
            <person name="Woodward J."/>
            <person name="Wortman J."/>
            <person name="Adams M.D."/>
            <person name="Embley T.M."/>
            <person name="Gull K."/>
            <person name="Ullu E."/>
            <person name="Barry J.D."/>
            <person name="Fairlamb A.H."/>
            <person name="Opperdoes F."/>
            <person name="Barrell B.G."/>
            <person name="Donelson J.E."/>
            <person name="Hall N."/>
            <person name="Fraser C.M."/>
            <person name="Melville S.E."/>
            <person name="El-Sayed N.M."/>
        </authorList>
    </citation>
    <scope>NUCLEOTIDE SEQUENCE [LARGE SCALE GENOMIC DNA]</scope>
    <source>
        <strain evidence="2 3">927/4 GUTat10.1</strain>
    </source>
</reference>
<feature type="region of interest" description="Disordered" evidence="1">
    <location>
        <begin position="1"/>
        <end position="79"/>
    </location>
</feature>
<dbReference type="RefSeq" id="XP_827041.1">
    <property type="nucleotide sequence ID" value="XM_821948.1"/>
</dbReference>